<keyword evidence="3" id="KW-1185">Reference proteome</keyword>
<feature type="transmembrane region" description="Helical" evidence="1">
    <location>
        <begin position="12"/>
        <end position="32"/>
    </location>
</feature>
<proteinExistence type="predicted"/>
<dbReference type="Gene3D" id="3.40.50.1820">
    <property type="entry name" value="alpha/beta hydrolase"/>
    <property type="match status" value="1"/>
</dbReference>
<keyword evidence="1" id="KW-0812">Transmembrane</keyword>
<evidence type="ECO:0000313" key="3">
    <source>
        <dbReference type="Proteomes" id="UP000633278"/>
    </source>
</evidence>
<reference evidence="2" key="2">
    <citation type="submission" date="2020-09" db="EMBL/GenBank/DDBJ databases">
        <authorList>
            <person name="Sun Q."/>
            <person name="Zhou Y."/>
        </authorList>
    </citation>
    <scope>NUCLEOTIDE SEQUENCE</scope>
    <source>
        <strain evidence="2">CGMCC 1.15763</strain>
    </source>
</reference>
<comment type="caution">
    <text evidence="2">The sequence shown here is derived from an EMBL/GenBank/DDBJ whole genome shotgun (WGS) entry which is preliminary data.</text>
</comment>
<organism evidence="2 3">
    <name type="scientific">Polaribacter pacificus</name>
    <dbReference type="NCBI Taxonomy" id="1775173"/>
    <lineage>
        <taxon>Bacteria</taxon>
        <taxon>Pseudomonadati</taxon>
        <taxon>Bacteroidota</taxon>
        <taxon>Flavobacteriia</taxon>
        <taxon>Flavobacteriales</taxon>
        <taxon>Flavobacteriaceae</taxon>
    </lineage>
</organism>
<dbReference type="AlphaFoldDB" id="A0A917MDQ2"/>
<evidence type="ECO:0000256" key="1">
    <source>
        <dbReference type="SAM" id="Phobius"/>
    </source>
</evidence>
<dbReference type="EMBL" id="BMJW01000002">
    <property type="protein sequence ID" value="GGG97484.1"/>
    <property type="molecule type" value="Genomic_DNA"/>
</dbReference>
<protein>
    <recommendedName>
        <fullName evidence="4">Alpha/beta hydrolase family protein</fullName>
    </recommendedName>
</protein>
<keyword evidence="1" id="KW-0472">Membrane</keyword>
<gene>
    <name evidence="2" type="ORF">GCM10011416_14380</name>
</gene>
<reference evidence="2" key="1">
    <citation type="journal article" date="2014" name="Int. J. Syst. Evol. Microbiol.">
        <title>Complete genome sequence of Corynebacterium casei LMG S-19264T (=DSM 44701T), isolated from a smear-ripened cheese.</title>
        <authorList>
            <consortium name="US DOE Joint Genome Institute (JGI-PGF)"/>
            <person name="Walter F."/>
            <person name="Albersmeier A."/>
            <person name="Kalinowski J."/>
            <person name="Ruckert C."/>
        </authorList>
    </citation>
    <scope>NUCLEOTIDE SEQUENCE</scope>
    <source>
        <strain evidence="2">CGMCC 1.15763</strain>
    </source>
</reference>
<keyword evidence="1" id="KW-1133">Transmembrane helix</keyword>
<name>A0A917MDQ2_9FLAO</name>
<dbReference type="InterPro" id="IPR029058">
    <property type="entry name" value="AB_hydrolase_fold"/>
</dbReference>
<dbReference type="SUPFAM" id="SSF53474">
    <property type="entry name" value="alpha/beta-Hydrolases"/>
    <property type="match status" value="1"/>
</dbReference>
<evidence type="ECO:0008006" key="4">
    <source>
        <dbReference type="Google" id="ProtNLM"/>
    </source>
</evidence>
<accession>A0A917MDQ2</accession>
<dbReference type="RefSeq" id="WP_188598642.1">
    <property type="nucleotide sequence ID" value="NZ_BMJW01000002.1"/>
</dbReference>
<evidence type="ECO:0000313" key="2">
    <source>
        <dbReference type="EMBL" id="GGG97484.1"/>
    </source>
</evidence>
<dbReference type="Proteomes" id="UP000633278">
    <property type="component" value="Unassembled WGS sequence"/>
</dbReference>
<sequence>MKKFVKILKKLILYTFSILLFVTVAGYIYLYVLPKGPEITTPKKINIGIDSFVTYAYTDSERKTIKVWTYKPENWNDKDKIVFVMHGGGRNADDYLNAWVKLAKMNNLLIIAPEFENKFSNYTTNDYQEGNLFTFFGTKNPRNEWALTVVENIFDHIKSVNTITNKQYDIFGHSAGGQFVHRMVMFMPEARVGTAIAANSGFYSFPNDRLDFPYGIKNTGIDLQKAYNKRLIILLGELDNDPSLGTFRTTDLAMEQGEHRLERGTTFFNSNKTLKYQNNWIFNWEMDTVKNVGHDYWKMSGKRLLTGLKNSTNTVYNRSLKKYLYQSRLVGLKLVLFDR</sequence>